<evidence type="ECO:0000256" key="1">
    <source>
        <dbReference type="ARBA" id="ARBA00022574"/>
    </source>
</evidence>
<dbReference type="AlphaFoldDB" id="A0A811U5L0"/>
<dbReference type="PROSITE" id="PS00678">
    <property type="entry name" value="WD_REPEATS_1"/>
    <property type="match status" value="1"/>
</dbReference>
<keyword evidence="1 3" id="KW-0853">WD repeat</keyword>
<evidence type="ECO:0000256" key="2">
    <source>
        <dbReference type="ARBA" id="ARBA00022737"/>
    </source>
</evidence>
<keyword evidence="5" id="KW-1185">Reference proteome</keyword>
<evidence type="ECO:0000313" key="4">
    <source>
        <dbReference type="EMBL" id="CAD6992693.1"/>
    </source>
</evidence>
<dbReference type="Proteomes" id="UP000606786">
    <property type="component" value="Unassembled WGS sequence"/>
</dbReference>
<dbReference type="OrthoDB" id="6262491at2759"/>
<dbReference type="SUPFAM" id="SSF50978">
    <property type="entry name" value="WD40 repeat-like"/>
    <property type="match status" value="1"/>
</dbReference>
<keyword evidence="2" id="KW-0677">Repeat</keyword>
<evidence type="ECO:0000256" key="3">
    <source>
        <dbReference type="PROSITE-ProRule" id="PRU00221"/>
    </source>
</evidence>
<dbReference type="EMBL" id="CAJHJT010000001">
    <property type="protein sequence ID" value="CAD6992693.1"/>
    <property type="molecule type" value="Genomic_DNA"/>
</dbReference>
<proteinExistence type="predicted"/>
<protein>
    <submittedName>
        <fullName evidence="4">(Mediterranean fruit fly) hypothetical protein</fullName>
    </submittedName>
</protein>
<dbReference type="InterPro" id="IPR015943">
    <property type="entry name" value="WD40/YVTN_repeat-like_dom_sf"/>
</dbReference>
<dbReference type="InterPro" id="IPR036322">
    <property type="entry name" value="WD40_repeat_dom_sf"/>
</dbReference>
<dbReference type="PROSITE" id="PS50082">
    <property type="entry name" value="WD_REPEATS_2"/>
    <property type="match status" value="1"/>
</dbReference>
<gene>
    <name evidence="4" type="ORF">CCAP1982_LOCUS1538</name>
</gene>
<comment type="caution">
    <text evidence="4">The sequence shown here is derived from an EMBL/GenBank/DDBJ whole genome shotgun (WGS) entry which is preliminary data.</text>
</comment>
<evidence type="ECO:0000313" key="5">
    <source>
        <dbReference type="Proteomes" id="UP000606786"/>
    </source>
</evidence>
<reference evidence="4" key="1">
    <citation type="submission" date="2020-11" db="EMBL/GenBank/DDBJ databases">
        <authorList>
            <person name="Whitehead M."/>
        </authorList>
    </citation>
    <scope>NUCLEOTIDE SEQUENCE</scope>
    <source>
        <strain evidence="4">EGII</strain>
    </source>
</reference>
<sequence>MALNGSFLLNTNKYLYEIRGARQRNARREWSPVERLVATGGGDRKVKLWDVGKGALEPRAVLGGSSAGINSVDFDSTG</sequence>
<dbReference type="Pfam" id="PF00400">
    <property type="entry name" value="WD40"/>
    <property type="match status" value="1"/>
</dbReference>
<feature type="repeat" description="WD" evidence="3">
    <location>
        <begin position="30"/>
        <end position="51"/>
    </location>
</feature>
<dbReference type="InterPro" id="IPR001680">
    <property type="entry name" value="WD40_rpt"/>
</dbReference>
<accession>A0A811U5L0</accession>
<dbReference type="InterPro" id="IPR019775">
    <property type="entry name" value="WD40_repeat_CS"/>
</dbReference>
<name>A0A811U5L0_CERCA</name>
<dbReference type="Gene3D" id="2.130.10.10">
    <property type="entry name" value="YVTN repeat-like/Quinoprotein amine dehydrogenase"/>
    <property type="match status" value="1"/>
</dbReference>
<organism evidence="4 5">
    <name type="scientific">Ceratitis capitata</name>
    <name type="common">Mediterranean fruit fly</name>
    <name type="synonym">Tephritis capitata</name>
    <dbReference type="NCBI Taxonomy" id="7213"/>
    <lineage>
        <taxon>Eukaryota</taxon>
        <taxon>Metazoa</taxon>
        <taxon>Ecdysozoa</taxon>
        <taxon>Arthropoda</taxon>
        <taxon>Hexapoda</taxon>
        <taxon>Insecta</taxon>
        <taxon>Pterygota</taxon>
        <taxon>Neoptera</taxon>
        <taxon>Endopterygota</taxon>
        <taxon>Diptera</taxon>
        <taxon>Brachycera</taxon>
        <taxon>Muscomorpha</taxon>
        <taxon>Tephritoidea</taxon>
        <taxon>Tephritidae</taxon>
        <taxon>Ceratitis</taxon>
        <taxon>Ceratitis</taxon>
    </lineage>
</organism>